<feature type="chain" id="PRO_5040499638" evidence="1">
    <location>
        <begin position="21"/>
        <end position="306"/>
    </location>
</feature>
<comment type="caution">
    <text evidence="2">The sequence shown here is derived from an EMBL/GenBank/DDBJ whole genome shotgun (WGS) entry which is preliminary data.</text>
</comment>
<dbReference type="AlphaFoldDB" id="A0A9Q5HX60"/>
<protein>
    <submittedName>
        <fullName evidence="2">Uncharacterized protein</fullName>
    </submittedName>
</protein>
<dbReference type="SUPFAM" id="SSF47240">
    <property type="entry name" value="Ferritin-like"/>
    <property type="match status" value="1"/>
</dbReference>
<feature type="signal peptide" evidence="1">
    <location>
        <begin position="1"/>
        <end position="20"/>
    </location>
</feature>
<dbReference type="PANTHER" id="PTHR38705">
    <property type="entry name" value="PROTEIN RDS1"/>
    <property type="match status" value="1"/>
</dbReference>
<dbReference type="InterPro" id="IPR039254">
    <property type="entry name" value="Rds1"/>
</dbReference>
<accession>A0A9Q5HX60</accession>
<sequence>MKFSLQVAARLVLGTGLALATPIKRVANSSSISSTQILQFALTLEHLENTFYTEALAKFDEPAFEKAGYAPWVRGRFEEIAEHEASHVALLTQTLGNNSVAPCNYSFPFSDPKSFATLSNMLESVGNGAYIAGSQYLVNDTASLRAAGAILSMEARHASWVKSSVLLSQPWSSSYDTPLDGNLVYSLASTFIIQCPASNPPLPFKPFPSLNVSAADANDSMPMPGQTVNLTYVHSTISGNRQYLAFLHGLNTTFTNITNYQAIIPPELQGLVFAVVTSDNTTVSDSTIVAGPAPLTFDFDANVPNY</sequence>
<evidence type="ECO:0000256" key="1">
    <source>
        <dbReference type="SAM" id="SignalP"/>
    </source>
</evidence>
<dbReference type="EMBL" id="LNZH02000189">
    <property type="protein sequence ID" value="OCB87653.1"/>
    <property type="molecule type" value="Genomic_DNA"/>
</dbReference>
<organism evidence="2 3">
    <name type="scientific">Sanghuangporus baumii</name>
    <name type="common">Phellinus baumii</name>
    <dbReference type="NCBI Taxonomy" id="108892"/>
    <lineage>
        <taxon>Eukaryota</taxon>
        <taxon>Fungi</taxon>
        <taxon>Dikarya</taxon>
        <taxon>Basidiomycota</taxon>
        <taxon>Agaricomycotina</taxon>
        <taxon>Agaricomycetes</taxon>
        <taxon>Hymenochaetales</taxon>
        <taxon>Hymenochaetaceae</taxon>
        <taxon>Sanghuangporus</taxon>
    </lineage>
</organism>
<dbReference type="PANTHER" id="PTHR38705:SF1">
    <property type="entry name" value="PROTEIN RDS1"/>
    <property type="match status" value="1"/>
</dbReference>
<keyword evidence="3" id="KW-1185">Reference proteome</keyword>
<dbReference type="OrthoDB" id="1001765at2759"/>
<keyword evidence="1" id="KW-0732">Signal</keyword>
<proteinExistence type="predicted"/>
<name>A0A9Q5HX60_SANBA</name>
<dbReference type="Proteomes" id="UP000757232">
    <property type="component" value="Unassembled WGS sequence"/>
</dbReference>
<reference evidence="2" key="1">
    <citation type="submission" date="2016-06" db="EMBL/GenBank/DDBJ databases">
        <title>Draft Genome sequence of the fungus Inonotus baumii.</title>
        <authorList>
            <person name="Zhu H."/>
            <person name="Lin W."/>
        </authorList>
    </citation>
    <scope>NUCLEOTIDE SEQUENCE</scope>
    <source>
        <strain evidence="2">821</strain>
    </source>
</reference>
<dbReference type="InterPro" id="IPR009078">
    <property type="entry name" value="Ferritin-like_SF"/>
</dbReference>
<dbReference type="Pfam" id="PF13668">
    <property type="entry name" value="Ferritin_2"/>
    <property type="match status" value="1"/>
</dbReference>
<gene>
    <name evidence="2" type="ORF">A7U60_g5179</name>
</gene>
<evidence type="ECO:0000313" key="3">
    <source>
        <dbReference type="Proteomes" id="UP000757232"/>
    </source>
</evidence>
<evidence type="ECO:0000313" key="2">
    <source>
        <dbReference type="EMBL" id="OCB87653.1"/>
    </source>
</evidence>